<gene>
    <name evidence="3" type="ORF">ACAOBT_LOCUS10559</name>
</gene>
<comment type="caution">
    <text evidence="3">The sequence shown here is derived from an EMBL/GenBank/DDBJ whole genome shotgun (WGS) entry which is preliminary data.</text>
</comment>
<keyword evidence="4" id="KW-1185">Reference proteome</keyword>
<feature type="transmembrane region" description="Helical" evidence="2">
    <location>
        <begin position="6"/>
        <end position="26"/>
    </location>
</feature>
<feature type="region of interest" description="Disordered" evidence="1">
    <location>
        <begin position="46"/>
        <end position="66"/>
    </location>
</feature>
<keyword evidence="2" id="KW-0472">Membrane</keyword>
<dbReference type="AlphaFoldDB" id="A0A9P0KM73"/>
<feature type="compositionally biased region" description="Basic and acidic residues" evidence="1">
    <location>
        <begin position="46"/>
        <end position="56"/>
    </location>
</feature>
<evidence type="ECO:0000256" key="1">
    <source>
        <dbReference type="SAM" id="MobiDB-lite"/>
    </source>
</evidence>
<reference evidence="3" key="1">
    <citation type="submission" date="2022-03" db="EMBL/GenBank/DDBJ databases">
        <authorList>
            <person name="Sayadi A."/>
        </authorList>
    </citation>
    <scope>NUCLEOTIDE SEQUENCE</scope>
</reference>
<keyword evidence="2" id="KW-1133">Transmembrane helix</keyword>
<dbReference type="Proteomes" id="UP001152888">
    <property type="component" value="Unassembled WGS sequence"/>
</dbReference>
<dbReference type="EMBL" id="CAKOFQ010006809">
    <property type="protein sequence ID" value="CAH1973434.1"/>
    <property type="molecule type" value="Genomic_DNA"/>
</dbReference>
<evidence type="ECO:0000313" key="4">
    <source>
        <dbReference type="Proteomes" id="UP001152888"/>
    </source>
</evidence>
<keyword evidence="2" id="KW-0812">Transmembrane</keyword>
<evidence type="ECO:0000256" key="2">
    <source>
        <dbReference type="SAM" id="Phobius"/>
    </source>
</evidence>
<name>A0A9P0KM73_ACAOB</name>
<proteinExistence type="predicted"/>
<protein>
    <submittedName>
        <fullName evidence="3">Uncharacterized protein</fullName>
    </submittedName>
</protein>
<sequence>MLNIFNRLFLFFSNVFIVITDFFLASRETDFMPVKKRSIAESTKIEKYHPSSERPLKQARLTNASS</sequence>
<dbReference type="OrthoDB" id="10438063at2759"/>
<accession>A0A9P0KM73</accession>
<evidence type="ECO:0000313" key="3">
    <source>
        <dbReference type="EMBL" id="CAH1973434.1"/>
    </source>
</evidence>
<organism evidence="3 4">
    <name type="scientific">Acanthoscelides obtectus</name>
    <name type="common">Bean weevil</name>
    <name type="synonym">Bruchus obtectus</name>
    <dbReference type="NCBI Taxonomy" id="200917"/>
    <lineage>
        <taxon>Eukaryota</taxon>
        <taxon>Metazoa</taxon>
        <taxon>Ecdysozoa</taxon>
        <taxon>Arthropoda</taxon>
        <taxon>Hexapoda</taxon>
        <taxon>Insecta</taxon>
        <taxon>Pterygota</taxon>
        <taxon>Neoptera</taxon>
        <taxon>Endopterygota</taxon>
        <taxon>Coleoptera</taxon>
        <taxon>Polyphaga</taxon>
        <taxon>Cucujiformia</taxon>
        <taxon>Chrysomeloidea</taxon>
        <taxon>Chrysomelidae</taxon>
        <taxon>Bruchinae</taxon>
        <taxon>Bruchini</taxon>
        <taxon>Acanthoscelides</taxon>
    </lineage>
</organism>